<dbReference type="SUPFAM" id="SSF54909">
    <property type="entry name" value="Dimeric alpha+beta barrel"/>
    <property type="match status" value="1"/>
</dbReference>
<feature type="domain" description="YCII-related" evidence="2">
    <location>
        <begin position="7"/>
        <end position="83"/>
    </location>
</feature>
<proteinExistence type="inferred from homology"/>
<dbReference type="Pfam" id="PF03795">
    <property type="entry name" value="YCII"/>
    <property type="match status" value="1"/>
</dbReference>
<dbReference type="Gene3D" id="3.30.70.1060">
    <property type="entry name" value="Dimeric alpha+beta barrel"/>
    <property type="match status" value="1"/>
</dbReference>
<comment type="caution">
    <text evidence="3">The sequence shown here is derived from an EMBL/GenBank/DDBJ whole genome shotgun (WGS) entry which is preliminary data.</text>
</comment>
<dbReference type="InterPro" id="IPR011008">
    <property type="entry name" value="Dimeric_a/b-barrel"/>
</dbReference>
<evidence type="ECO:0000313" key="3">
    <source>
        <dbReference type="EMBL" id="MFC6045970.1"/>
    </source>
</evidence>
<dbReference type="Proteomes" id="UP001596135">
    <property type="component" value="Unassembled WGS sequence"/>
</dbReference>
<name>A0ABW1LQ16_9ACTN</name>
<comment type="similarity">
    <text evidence="1">Belongs to the YciI family.</text>
</comment>
<dbReference type="EMBL" id="JBHSRJ010000009">
    <property type="protein sequence ID" value="MFC6045970.1"/>
    <property type="molecule type" value="Genomic_DNA"/>
</dbReference>
<gene>
    <name evidence="3" type="ORF">ACFPYL_23000</name>
</gene>
<dbReference type="InterPro" id="IPR005545">
    <property type="entry name" value="YCII"/>
</dbReference>
<evidence type="ECO:0000259" key="2">
    <source>
        <dbReference type="Pfam" id="PF03795"/>
    </source>
</evidence>
<reference evidence="4" key="1">
    <citation type="journal article" date="2019" name="Int. J. Syst. Evol. Microbiol.">
        <title>The Global Catalogue of Microorganisms (GCM) 10K type strain sequencing project: providing services to taxonomists for standard genome sequencing and annotation.</title>
        <authorList>
            <consortium name="The Broad Institute Genomics Platform"/>
            <consortium name="The Broad Institute Genome Sequencing Center for Infectious Disease"/>
            <person name="Wu L."/>
            <person name="Ma J."/>
        </authorList>
    </citation>
    <scope>NUCLEOTIDE SEQUENCE [LARGE SCALE GENOMIC DNA]</scope>
    <source>
        <strain evidence="4">CCUG 54522</strain>
    </source>
</reference>
<sequence>MPSWIYLLHPPRPDFAATMTDEESAVFGEHFDYLQRLLDDGVLVLAGPTLGTVNTGVAVFEAPDEPAARAVMEADPTIVRGVVTGELREMRVSLLRGRD</sequence>
<accession>A0ABW1LQ16</accession>
<evidence type="ECO:0000313" key="4">
    <source>
        <dbReference type="Proteomes" id="UP001596135"/>
    </source>
</evidence>
<dbReference type="RefSeq" id="WP_379160132.1">
    <property type="nucleotide sequence ID" value="NZ_JBHSRJ010000009.1"/>
</dbReference>
<protein>
    <submittedName>
        <fullName evidence="3">YciI family protein</fullName>
    </submittedName>
</protein>
<organism evidence="3 4">
    <name type="scientific">Nocardioides hankookensis</name>
    <dbReference type="NCBI Taxonomy" id="443157"/>
    <lineage>
        <taxon>Bacteria</taxon>
        <taxon>Bacillati</taxon>
        <taxon>Actinomycetota</taxon>
        <taxon>Actinomycetes</taxon>
        <taxon>Propionibacteriales</taxon>
        <taxon>Nocardioidaceae</taxon>
        <taxon>Nocardioides</taxon>
    </lineage>
</organism>
<keyword evidence="4" id="KW-1185">Reference proteome</keyword>
<evidence type="ECO:0000256" key="1">
    <source>
        <dbReference type="ARBA" id="ARBA00007689"/>
    </source>
</evidence>